<reference evidence="1" key="1">
    <citation type="submission" date="2020-05" db="EMBL/GenBank/DDBJ databases">
        <authorList>
            <person name="Chiriac C."/>
            <person name="Salcher M."/>
            <person name="Ghai R."/>
            <person name="Kavagutti S V."/>
        </authorList>
    </citation>
    <scope>NUCLEOTIDE SEQUENCE</scope>
</reference>
<evidence type="ECO:0000313" key="4">
    <source>
        <dbReference type="EMBL" id="CAB4965936.1"/>
    </source>
</evidence>
<dbReference type="AlphaFoldDB" id="A0A6J6JH44"/>
<proteinExistence type="predicted"/>
<sequence>MAVGKDDGVAALRAYSLNDSIGAVGNLFNGFAVWASSIPDRPLRFCFANRGGRETFVVAVVPLVEVIFENCLFA</sequence>
<evidence type="ECO:0000313" key="2">
    <source>
        <dbReference type="EMBL" id="CAB4725373.1"/>
    </source>
</evidence>
<organism evidence="1">
    <name type="scientific">freshwater metagenome</name>
    <dbReference type="NCBI Taxonomy" id="449393"/>
    <lineage>
        <taxon>unclassified sequences</taxon>
        <taxon>metagenomes</taxon>
        <taxon>ecological metagenomes</taxon>
    </lineage>
</organism>
<evidence type="ECO:0000313" key="1">
    <source>
        <dbReference type="EMBL" id="CAB4635814.1"/>
    </source>
</evidence>
<dbReference type="EMBL" id="CAEZVC010000158">
    <property type="protein sequence ID" value="CAB4635814.1"/>
    <property type="molecule type" value="Genomic_DNA"/>
</dbReference>
<dbReference type="EMBL" id="CAFAAD010000141">
    <property type="protein sequence ID" value="CAB4801737.1"/>
    <property type="molecule type" value="Genomic_DNA"/>
</dbReference>
<protein>
    <submittedName>
        <fullName evidence="1">Unannotated protein</fullName>
    </submittedName>
</protein>
<dbReference type="EMBL" id="CAFBNJ010000163">
    <property type="protein sequence ID" value="CAB4965936.1"/>
    <property type="molecule type" value="Genomic_DNA"/>
</dbReference>
<name>A0A6J6JH44_9ZZZZ</name>
<gene>
    <name evidence="1" type="ORF">UFOPK1906_01766</name>
    <name evidence="2" type="ORF">UFOPK2624_01996</name>
    <name evidence="3" type="ORF">UFOPK2969_01509</name>
    <name evidence="4" type="ORF">UFOPK3785_01960</name>
</gene>
<evidence type="ECO:0000313" key="3">
    <source>
        <dbReference type="EMBL" id="CAB4801737.1"/>
    </source>
</evidence>
<dbReference type="EMBL" id="CAEZXY010000154">
    <property type="protein sequence ID" value="CAB4725373.1"/>
    <property type="molecule type" value="Genomic_DNA"/>
</dbReference>
<accession>A0A6J6JH44</accession>